<dbReference type="Proteomes" id="UP001218231">
    <property type="component" value="Chromosome"/>
</dbReference>
<organism evidence="1 2">
    <name type="scientific">Novosphingobium humi</name>
    <dbReference type="NCBI Taxonomy" id="2282397"/>
    <lineage>
        <taxon>Bacteria</taxon>
        <taxon>Pseudomonadati</taxon>
        <taxon>Pseudomonadota</taxon>
        <taxon>Alphaproteobacteria</taxon>
        <taxon>Sphingomonadales</taxon>
        <taxon>Sphingomonadaceae</taxon>
        <taxon>Novosphingobium</taxon>
    </lineage>
</organism>
<proteinExistence type="predicted"/>
<gene>
    <name evidence="1" type="ORF">PQ457_06650</name>
</gene>
<name>A0ABY7TZZ8_9SPHN</name>
<keyword evidence="2" id="KW-1185">Reference proteome</keyword>
<sequence>MIHPATLRFAVGALGLLAVPVLAMAAAALELFIPGVIHHG</sequence>
<reference evidence="1 2" key="1">
    <citation type="submission" date="2023-02" db="EMBL/GenBank/DDBJ databases">
        <title>Genome sequence of Novosphingobium humi KACC 19094.</title>
        <authorList>
            <person name="Kim S."/>
            <person name="Heo J."/>
            <person name="Kwon S.-W."/>
        </authorList>
    </citation>
    <scope>NUCLEOTIDE SEQUENCE [LARGE SCALE GENOMIC DNA]</scope>
    <source>
        <strain evidence="1 2">KACC 19094</strain>
    </source>
</reference>
<evidence type="ECO:0000313" key="1">
    <source>
        <dbReference type="EMBL" id="WCT78636.1"/>
    </source>
</evidence>
<dbReference type="RefSeq" id="WP_273618946.1">
    <property type="nucleotide sequence ID" value="NZ_CP117417.1"/>
</dbReference>
<dbReference type="EMBL" id="CP117417">
    <property type="protein sequence ID" value="WCT78636.1"/>
    <property type="molecule type" value="Genomic_DNA"/>
</dbReference>
<accession>A0ABY7TZZ8</accession>
<evidence type="ECO:0000313" key="2">
    <source>
        <dbReference type="Proteomes" id="UP001218231"/>
    </source>
</evidence>
<protein>
    <submittedName>
        <fullName evidence="1">Uncharacterized protein</fullName>
    </submittedName>
</protein>